<comment type="caution">
    <text evidence="2">The sequence shown here is derived from an EMBL/GenBank/DDBJ whole genome shotgun (WGS) entry which is preliminary data.</text>
</comment>
<sequence length="62" mass="6855">MDRERAVCPVCGQTVDTVVGRHKTLGAWVPVWRPGPCGNPDCASRPPQEPEEPAERRRGQMS</sequence>
<evidence type="ECO:0000313" key="3">
    <source>
        <dbReference type="Proteomes" id="UP001205612"/>
    </source>
</evidence>
<organism evidence="2 3">
    <name type="scientific">Streptomyces pyxinicus</name>
    <dbReference type="NCBI Taxonomy" id="2970331"/>
    <lineage>
        <taxon>Bacteria</taxon>
        <taxon>Bacillati</taxon>
        <taxon>Actinomycetota</taxon>
        <taxon>Actinomycetes</taxon>
        <taxon>Kitasatosporales</taxon>
        <taxon>Streptomycetaceae</taxon>
        <taxon>Streptomyces</taxon>
    </lineage>
</organism>
<proteinExistence type="predicted"/>
<dbReference type="EMBL" id="JANUGP010000027">
    <property type="protein sequence ID" value="MCS0605108.1"/>
    <property type="molecule type" value="Genomic_DNA"/>
</dbReference>
<reference evidence="2 3" key="1">
    <citation type="submission" date="2022-08" db="EMBL/GenBank/DDBJ databases">
        <authorList>
            <person name="Somphong A."/>
            <person name="Phongsopitanun W."/>
        </authorList>
    </citation>
    <scope>NUCLEOTIDE SEQUENCE [LARGE SCALE GENOMIC DNA]</scope>
    <source>
        <strain evidence="2 3">LP11</strain>
    </source>
</reference>
<feature type="region of interest" description="Disordered" evidence="1">
    <location>
        <begin position="36"/>
        <end position="62"/>
    </location>
</feature>
<evidence type="ECO:0000313" key="2">
    <source>
        <dbReference type="EMBL" id="MCS0605108.1"/>
    </source>
</evidence>
<feature type="compositionally biased region" description="Basic and acidic residues" evidence="1">
    <location>
        <begin position="53"/>
        <end position="62"/>
    </location>
</feature>
<evidence type="ECO:0000256" key="1">
    <source>
        <dbReference type="SAM" id="MobiDB-lite"/>
    </source>
</evidence>
<dbReference type="RefSeq" id="WP_258782095.1">
    <property type="nucleotide sequence ID" value="NZ_JANUGP010000027.1"/>
</dbReference>
<protein>
    <submittedName>
        <fullName evidence="2">Uncharacterized protein</fullName>
    </submittedName>
</protein>
<keyword evidence="3" id="KW-1185">Reference proteome</keyword>
<name>A0ABT2B9C1_9ACTN</name>
<accession>A0ABT2B9C1</accession>
<dbReference type="Proteomes" id="UP001205612">
    <property type="component" value="Unassembled WGS sequence"/>
</dbReference>
<gene>
    <name evidence="2" type="ORF">NX794_28435</name>
</gene>